<evidence type="ECO:0000313" key="2">
    <source>
        <dbReference type="Proteomes" id="UP000295611"/>
    </source>
</evidence>
<dbReference type="Proteomes" id="UP000295611">
    <property type="component" value="Unassembled WGS sequence"/>
</dbReference>
<dbReference type="OrthoDB" id="7914880at2"/>
<dbReference type="Gene3D" id="3.20.80.10">
    <property type="entry name" value="Regulatory factor, effector binding domain"/>
    <property type="match status" value="1"/>
</dbReference>
<name>A0A4R7BAK3_9NEIS</name>
<reference evidence="1 2" key="1">
    <citation type="submission" date="2019-03" db="EMBL/GenBank/DDBJ databases">
        <title>Genomic Encyclopedia of Type Strains, Phase III (KMG-III): the genomes of soil and plant-associated and newly described type strains.</title>
        <authorList>
            <person name="Whitman W."/>
        </authorList>
    </citation>
    <scope>NUCLEOTIDE SEQUENCE [LARGE SCALE GENOMIC DNA]</scope>
    <source>
        <strain evidence="1 2">CECT 8976</strain>
    </source>
</reference>
<evidence type="ECO:0000313" key="1">
    <source>
        <dbReference type="EMBL" id="TDR80677.1"/>
    </source>
</evidence>
<organism evidence="1 2">
    <name type="scientific">Paludibacterium purpuratum</name>
    <dbReference type="NCBI Taxonomy" id="1144873"/>
    <lineage>
        <taxon>Bacteria</taxon>
        <taxon>Pseudomonadati</taxon>
        <taxon>Pseudomonadota</taxon>
        <taxon>Betaproteobacteria</taxon>
        <taxon>Neisseriales</taxon>
        <taxon>Chromobacteriaceae</taxon>
        <taxon>Paludibacterium</taxon>
    </lineage>
</organism>
<dbReference type="RefSeq" id="WP_133679266.1">
    <property type="nucleotide sequence ID" value="NZ_SNZP01000004.1"/>
</dbReference>
<dbReference type="SUPFAM" id="SSF55136">
    <property type="entry name" value="Probable bacterial effector-binding domain"/>
    <property type="match status" value="1"/>
</dbReference>
<dbReference type="EMBL" id="SNZP01000004">
    <property type="protein sequence ID" value="TDR80677.1"/>
    <property type="molecule type" value="Genomic_DNA"/>
</dbReference>
<keyword evidence="2" id="KW-1185">Reference proteome</keyword>
<protein>
    <recommendedName>
        <fullName evidence="3">Effector-binding domain-containing protein</fullName>
    </recommendedName>
</protein>
<accession>A0A4R7BAK3</accession>
<comment type="caution">
    <text evidence="1">The sequence shown here is derived from an EMBL/GenBank/DDBJ whole genome shotgun (WGS) entry which is preliminary data.</text>
</comment>
<dbReference type="AlphaFoldDB" id="A0A4R7BAK3"/>
<dbReference type="InterPro" id="IPR011256">
    <property type="entry name" value="Reg_factor_effector_dom_sf"/>
</dbReference>
<gene>
    <name evidence="1" type="ORF">DFP86_104177</name>
</gene>
<evidence type="ECO:0008006" key="3">
    <source>
        <dbReference type="Google" id="ProtNLM"/>
    </source>
</evidence>
<sequence length="153" mass="16931">MQNKVVDKQPVLFRSQRLTIPEIGLYAEKHCADIQDEATRRGLEIEGPWTFVSYSLPDNPSDAFQLDFCLPIVLADAVDDSVPSIKVLPAFPCASYSYQGPLAGIFPQGYAPLLHDIGQAKLALTGESREVYLQWDGPDSSENRIEIQFGCKA</sequence>
<proteinExistence type="predicted"/>